<organism evidence="1">
    <name type="scientific">Pseudomonas sp. W17</name>
    <dbReference type="NCBI Taxonomy" id="3144407"/>
    <lineage>
        <taxon>Bacteria</taxon>
        <taxon>Pseudomonadati</taxon>
        <taxon>Pseudomonadota</taxon>
        <taxon>Gammaproteobacteria</taxon>
        <taxon>Pseudomonadales</taxon>
        <taxon>Pseudomonadaceae</taxon>
        <taxon>Pseudomonas</taxon>
    </lineage>
</organism>
<dbReference type="RefSeq" id="WP_236183587.1">
    <property type="nucleotide sequence ID" value="NZ_CP158490.1"/>
</dbReference>
<proteinExistence type="predicted"/>
<name>A0AAU7WZT0_9PSED</name>
<reference evidence="1" key="1">
    <citation type="submission" date="2024-06" db="EMBL/GenBank/DDBJ databases">
        <authorList>
            <person name="Wu L."/>
        </authorList>
    </citation>
    <scope>NUCLEOTIDE SEQUENCE</scope>
    <source>
        <strain evidence="1">W17</strain>
    </source>
</reference>
<gene>
    <name evidence="1" type="ORF">ABCR88_08685</name>
</gene>
<protein>
    <submittedName>
        <fullName evidence="1">Uncharacterized protein</fullName>
    </submittedName>
</protein>
<accession>A0AAU7WZT0</accession>
<sequence>MNSGEREGCWAAHPLPELVGWLSRQVAGNLVQGILKCKKIIRIFSAELYFLFLGEIFIPRKQKAKAFPLVRRHGCQFAVGSPVDLVWQFIVTPRKEKITKCAVIRL</sequence>
<dbReference type="EMBL" id="CP158490">
    <property type="protein sequence ID" value="XBY25897.1"/>
    <property type="molecule type" value="Genomic_DNA"/>
</dbReference>
<dbReference type="AlphaFoldDB" id="A0AAU7WZT0"/>
<evidence type="ECO:0000313" key="1">
    <source>
        <dbReference type="EMBL" id="XBY25897.1"/>
    </source>
</evidence>